<dbReference type="InterPro" id="IPR036770">
    <property type="entry name" value="Ankyrin_rpt-contain_sf"/>
</dbReference>
<evidence type="ECO:0000256" key="2">
    <source>
        <dbReference type="ARBA" id="ARBA00023043"/>
    </source>
</evidence>
<evidence type="ECO:0000256" key="3">
    <source>
        <dbReference type="PROSITE-ProRule" id="PRU00023"/>
    </source>
</evidence>
<organism evidence="4 5">
    <name type="scientific">Purpureocillium takamizusanense</name>
    <dbReference type="NCBI Taxonomy" id="2060973"/>
    <lineage>
        <taxon>Eukaryota</taxon>
        <taxon>Fungi</taxon>
        <taxon>Dikarya</taxon>
        <taxon>Ascomycota</taxon>
        <taxon>Pezizomycotina</taxon>
        <taxon>Sordariomycetes</taxon>
        <taxon>Hypocreomycetidae</taxon>
        <taxon>Hypocreales</taxon>
        <taxon>Ophiocordycipitaceae</taxon>
        <taxon>Purpureocillium</taxon>
    </lineage>
</organism>
<name>A0A9Q8V5Y5_9HYPO</name>
<dbReference type="SUPFAM" id="SSF48403">
    <property type="entry name" value="Ankyrin repeat"/>
    <property type="match status" value="1"/>
</dbReference>
<accession>A0A9Q8V5Y5</accession>
<feature type="repeat" description="ANK" evidence="3">
    <location>
        <begin position="91"/>
        <end position="123"/>
    </location>
</feature>
<dbReference type="InterPro" id="IPR050745">
    <property type="entry name" value="Multifunctional_regulatory"/>
</dbReference>
<dbReference type="KEGG" id="ptkz:JDV02_000902"/>
<dbReference type="PANTHER" id="PTHR24189:SF50">
    <property type="entry name" value="ANKYRIN REPEAT AND SOCS BOX PROTEIN 2"/>
    <property type="match status" value="1"/>
</dbReference>
<dbReference type="EMBL" id="CP086354">
    <property type="protein sequence ID" value="UNI14255.1"/>
    <property type="molecule type" value="Genomic_DNA"/>
</dbReference>
<keyword evidence="2 3" id="KW-0040">ANK repeat</keyword>
<dbReference type="PROSITE" id="PS50088">
    <property type="entry name" value="ANK_REPEAT"/>
    <property type="match status" value="1"/>
</dbReference>
<evidence type="ECO:0008006" key="6">
    <source>
        <dbReference type="Google" id="ProtNLM"/>
    </source>
</evidence>
<dbReference type="PANTHER" id="PTHR24189">
    <property type="entry name" value="MYOTROPHIN"/>
    <property type="match status" value="1"/>
</dbReference>
<dbReference type="InterPro" id="IPR002110">
    <property type="entry name" value="Ankyrin_rpt"/>
</dbReference>
<dbReference type="PROSITE" id="PS50297">
    <property type="entry name" value="ANK_REP_REGION"/>
    <property type="match status" value="1"/>
</dbReference>
<reference evidence="4" key="1">
    <citation type="submission" date="2021-11" db="EMBL/GenBank/DDBJ databases">
        <title>Purpureocillium_takamizusanense_genome.</title>
        <authorList>
            <person name="Nguyen N.-H."/>
        </authorList>
    </citation>
    <scope>NUCLEOTIDE SEQUENCE</scope>
    <source>
        <strain evidence="4">PT3</strain>
    </source>
</reference>
<dbReference type="Proteomes" id="UP000829364">
    <property type="component" value="Chromosome 1"/>
</dbReference>
<dbReference type="SMART" id="SM00248">
    <property type="entry name" value="ANK"/>
    <property type="match status" value="4"/>
</dbReference>
<sequence>MTNASIFVDKEDKRVAPAIAALRAGDVDALTACLTADPALASVHVGSPTEARTLLHILADWPGYLPQAPDTARALIAAGADVNAPFIGDAHSETPLHWAASNDDVALLDTLLDAGADIDAPGGVIAETPLADARAFMQLKTAHRLVERGARVTLQDAATLGLQDRVEEAVPGSPAGRPSQEDINCALWNACHGGQLKTAQYLHSHGGAEAVNFVPPWEKLTPLDAARRTGAADVTFWLESLGAQALESLVAHSD</sequence>
<evidence type="ECO:0000256" key="1">
    <source>
        <dbReference type="ARBA" id="ARBA00022737"/>
    </source>
</evidence>
<gene>
    <name evidence="4" type="ORF">JDV02_000902</name>
</gene>
<evidence type="ECO:0000313" key="5">
    <source>
        <dbReference type="Proteomes" id="UP000829364"/>
    </source>
</evidence>
<dbReference type="RefSeq" id="XP_047837736.1">
    <property type="nucleotide sequence ID" value="XM_047981775.1"/>
</dbReference>
<dbReference type="GeneID" id="72062866"/>
<protein>
    <recommendedName>
        <fullName evidence="6">Ankyrin</fullName>
    </recommendedName>
</protein>
<dbReference type="Gene3D" id="1.25.40.20">
    <property type="entry name" value="Ankyrin repeat-containing domain"/>
    <property type="match status" value="1"/>
</dbReference>
<keyword evidence="1" id="KW-0677">Repeat</keyword>
<dbReference type="OrthoDB" id="4772757at2759"/>
<dbReference type="AlphaFoldDB" id="A0A9Q8V5Y5"/>
<evidence type="ECO:0000313" key="4">
    <source>
        <dbReference type="EMBL" id="UNI14255.1"/>
    </source>
</evidence>
<proteinExistence type="predicted"/>
<dbReference type="Pfam" id="PF00023">
    <property type="entry name" value="Ank"/>
    <property type="match status" value="1"/>
</dbReference>
<keyword evidence="5" id="KW-1185">Reference proteome</keyword>